<dbReference type="Proteomes" id="UP001178507">
    <property type="component" value="Unassembled WGS sequence"/>
</dbReference>
<name>A0AA36MUL1_9DINO</name>
<proteinExistence type="predicted"/>
<evidence type="ECO:0000313" key="1">
    <source>
        <dbReference type="EMBL" id="CAJ1386625.1"/>
    </source>
</evidence>
<protein>
    <recommendedName>
        <fullName evidence="3">Mei2-like C-terminal RNA recognition motif domain-containing protein</fullName>
    </recommendedName>
</protein>
<evidence type="ECO:0008006" key="3">
    <source>
        <dbReference type="Google" id="ProtNLM"/>
    </source>
</evidence>
<keyword evidence="2" id="KW-1185">Reference proteome</keyword>
<dbReference type="AlphaFoldDB" id="A0AA36MUL1"/>
<accession>A0AA36MUL1</accession>
<dbReference type="EMBL" id="CAUJNA010001391">
    <property type="protein sequence ID" value="CAJ1386625.1"/>
    <property type="molecule type" value="Genomic_DNA"/>
</dbReference>
<organism evidence="1 2">
    <name type="scientific">Effrenium voratum</name>
    <dbReference type="NCBI Taxonomy" id="2562239"/>
    <lineage>
        <taxon>Eukaryota</taxon>
        <taxon>Sar</taxon>
        <taxon>Alveolata</taxon>
        <taxon>Dinophyceae</taxon>
        <taxon>Suessiales</taxon>
        <taxon>Symbiodiniaceae</taxon>
        <taxon>Effrenium</taxon>
    </lineage>
</organism>
<sequence length="267" mass="29679">MNYEVRIEHLDQGSTTLIMRGLNRQITNSLMLPLLDELPPRLHQRAYDFVYVPWATNGASNIGLAFVNFETHDYCRAFLQSLRLPVHQKKLVEYGVRSVGQAFVQGRGANLCAILAKRGRAGFADHDAPLVYSGGQEVPLHFVLENEGMHQWQREAEVAQPSAAAKGIPSRAHAAQTYGASCFQGQPQQQAQAQMCQQMCPQMRQGPLPPMRGAPCQAPMMPAVCQAQMQQVQPPQAYSLADANWNMAYPHQAASLPSFAQRTTWHL</sequence>
<reference evidence="1" key="1">
    <citation type="submission" date="2023-08" db="EMBL/GenBank/DDBJ databases">
        <authorList>
            <person name="Chen Y."/>
            <person name="Shah S."/>
            <person name="Dougan E. K."/>
            <person name="Thang M."/>
            <person name="Chan C."/>
        </authorList>
    </citation>
    <scope>NUCLEOTIDE SEQUENCE</scope>
</reference>
<gene>
    <name evidence="1" type="ORF">EVOR1521_LOCUS12872</name>
</gene>
<comment type="caution">
    <text evidence="1">The sequence shown here is derived from an EMBL/GenBank/DDBJ whole genome shotgun (WGS) entry which is preliminary data.</text>
</comment>
<evidence type="ECO:0000313" key="2">
    <source>
        <dbReference type="Proteomes" id="UP001178507"/>
    </source>
</evidence>